<gene>
    <name evidence="4" type="ORF">TOPH_05139</name>
</gene>
<name>A0A0L0N7W4_TOLOC</name>
<dbReference type="InterPro" id="IPR036291">
    <property type="entry name" value="NAD(P)-bd_dom_sf"/>
</dbReference>
<organism evidence="4 5">
    <name type="scientific">Tolypocladium ophioglossoides (strain CBS 100239)</name>
    <name type="common">Snaketongue truffleclub</name>
    <name type="synonym">Elaphocordyceps ophioglossoides</name>
    <dbReference type="NCBI Taxonomy" id="1163406"/>
    <lineage>
        <taxon>Eukaryota</taxon>
        <taxon>Fungi</taxon>
        <taxon>Dikarya</taxon>
        <taxon>Ascomycota</taxon>
        <taxon>Pezizomycotina</taxon>
        <taxon>Sordariomycetes</taxon>
        <taxon>Hypocreomycetidae</taxon>
        <taxon>Hypocreales</taxon>
        <taxon>Ophiocordycipitaceae</taxon>
        <taxon>Tolypocladium</taxon>
    </lineage>
</organism>
<evidence type="ECO:0000313" key="4">
    <source>
        <dbReference type="EMBL" id="KND90146.1"/>
    </source>
</evidence>
<dbReference type="Pfam" id="PF08240">
    <property type="entry name" value="ADH_N"/>
    <property type="match status" value="1"/>
</dbReference>
<dbReference type="Gene3D" id="3.90.180.10">
    <property type="entry name" value="Medium-chain alcohol dehydrogenases, catalytic domain"/>
    <property type="match status" value="1"/>
</dbReference>
<feature type="domain" description="Enoyl reductase (ER)" evidence="3">
    <location>
        <begin position="23"/>
        <end position="322"/>
    </location>
</feature>
<evidence type="ECO:0000259" key="3">
    <source>
        <dbReference type="SMART" id="SM00829"/>
    </source>
</evidence>
<evidence type="ECO:0000256" key="1">
    <source>
        <dbReference type="ARBA" id="ARBA00008072"/>
    </source>
</evidence>
<dbReference type="Gene3D" id="3.40.50.720">
    <property type="entry name" value="NAD(P)-binding Rossmann-like Domain"/>
    <property type="match status" value="1"/>
</dbReference>
<accession>A0A0L0N7W4</accession>
<keyword evidence="2" id="KW-0560">Oxidoreductase</keyword>
<protein>
    <submittedName>
        <fullName evidence="4">Zinc-type alcohol dehydrogenase-like protein</fullName>
    </submittedName>
</protein>
<evidence type="ECO:0000313" key="5">
    <source>
        <dbReference type="Proteomes" id="UP000036947"/>
    </source>
</evidence>
<proteinExistence type="inferred from homology"/>
<dbReference type="SUPFAM" id="SSF51735">
    <property type="entry name" value="NAD(P)-binding Rossmann-fold domains"/>
    <property type="match status" value="1"/>
</dbReference>
<evidence type="ECO:0000256" key="2">
    <source>
        <dbReference type="ARBA" id="ARBA00023002"/>
    </source>
</evidence>
<dbReference type="STRING" id="1163406.A0A0L0N7W4"/>
<dbReference type="InterPro" id="IPR011032">
    <property type="entry name" value="GroES-like_sf"/>
</dbReference>
<dbReference type="SUPFAM" id="SSF50129">
    <property type="entry name" value="GroES-like"/>
    <property type="match status" value="1"/>
</dbReference>
<keyword evidence="5" id="KW-1185">Reference proteome</keyword>
<dbReference type="SMART" id="SM00829">
    <property type="entry name" value="PKS_ER"/>
    <property type="match status" value="1"/>
</dbReference>
<dbReference type="InterPro" id="IPR047122">
    <property type="entry name" value="Trans-enoyl_RdTase-like"/>
</dbReference>
<dbReference type="GO" id="GO:0016651">
    <property type="term" value="F:oxidoreductase activity, acting on NAD(P)H"/>
    <property type="evidence" value="ECO:0007669"/>
    <property type="project" value="InterPro"/>
</dbReference>
<dbReference type="CDD" id="cd08249">
    <property type="entry name" value="enoyl_reductase_like"/>
    <property type="match status" value="1"/>
</dbReference>
<dbReference type="Proteomes" id="UP000036947">
    <property type="component" value="Unassembled WGS sequence"/>
</dbReference>
<dbReference type="InterPro" id="IPR013154">
    <property type="entry name" value="ADH-like_N"/>
</dbReference>
<comment type="caution">
    <text evidence="4">The sequence shown here is derived from an EMBL/GenBank/DDBJ whole genome shotgun (WGS) entry which is preliminary data.</text>
</comment>
<reference evidence="4 5" key="1">
    <citation type="journal article" date="2015" name="BMC Genomics">
        <title>The genome of the truffle-parasite Tolypocladium ophioglossoides and the evolution of antifungal peptaibiotics.</title>
        <authorList>
            <person name="Quandt C.A."/>
            <person name="Bushley K.E."/>
            <person name="Spatafora J.W."/>
        </authorList>
    </citation>
    <scope>NUCLEOTIDE SEQUENCE [LARGE SCALE GENOMIC DNA]</scope>
    <source>
        <strain evidence="4 5">CBS 100239</strain>
    </source>
</reference>
<dbReference type="InterPro" id="IPR020843">
    <property type="entry name" value="ER"/>
</dbReference>
<dbReference type="EMBL" id="LFRF01000014">
    <property type="protein sequence ID" value="KND90146.1"/>
    <property type="molecule type" value="Genomic_DNA"/>
</dbReference>
<comment type="similarity">
    <text evidence="1">Belongs to the zinc-containing alcohol dehydrogenase family.</text>
</comment>
<dbReference type="PANTHER" id="PTHR45348">
    <property type="entry name" value="HYPOTHETICAL OXIDOREDUCTASE (EUROFUNG)"/>
    <property type="match status" value="1"/>
</dbReference>
<sequence>MASLPATQRAVAMAAKRAPYVELEVPVYPPAAGEVIVRVGWTASTPLDLHRADGGLLIPSYPRQAGGGGIAGTVMAVGSAGDLKSLAVGDRVMAFAFHGDKEANHQEYVTLPAYLVSRVPECLTLQEACTVPANLVTVFHTATADLELELPWPIPQGWTPKAADRPILVWGASSSVGIFAVQVLRHWGYRQVLAVSSRRHHDYLRRIGATACFDYTKPGVVESILGHVKDHAQGEPAVPSILDCIGSLDGTLLPLTEIAQRGTRVAIMLPVILKDATEDDEPEYEMDVAKCHADRWADGVILRGARTHHYLQDTKFEGQNVFFKQNLQPEIVPALLAERVVEPNKQRVVEGATMVERAQNALHLLRGKAVSGERLVWKVSL</sequence>
<dbReference type="AlphaFoldDB" id="A0A0L0N7W4"/>
<dbReference type="PANTHER" id="PTHR45348:SF3">
    <property type="entry name" value="ENOYL REDUCTASE (ER) DOMAIN-CONTAINING PROTEIN"/>
    <property type="match status" value="1"/>
</dbReference>
<dbReference type="OrthoDB" id="9992527at2759"/>